<name>A0A426FPZ0_9BURK</name>
<dbReference type="PROSITE" id="PS00092">
    <property type="entry name" value="N6_MTASE"/>
    <property type="match status" value="1"/>
</dbReference>
<dbReference type="Proteomes" id="UP000270261">
    <property type="component" value="Unassembled WGS sequence"/>
</dbReference>
<protein>
    <recommendedName>
        <fullName evidence="5">SGNH/GDSL hydrolase family protein</fullName>
    </recommendedName>
</protein>
<dbReference type="RefSeq" id="WP_125094148.1">
    <property type="nucleotide sequence ID" value="NZ_RRUE01000001.1"/>
</dbReference>
<evidence type="ECO:0000256" key="2">
    <source>
        <dbReference type="SAM" id="SignalP"/>
    </source>
</evidence>
<feature type="region of interest" description="Disordered" evidence="1">
    <location>
        <begin position="40"/>
        <end position="103"/>
    </location>
</feature>
<evidence type="ECO:0008006" key="5">
    <source>
        <dbReference type="Google" id="ProtNLM"/>
    </source>
</evidence>
<evidence type="ECO:0000256" key="1">
    <source>
        <dbReference type="SAM" id="MobiDB-lite"/>
    </source>
</evidence>
<organism evidence="3 4">
    <name type="scientific">Lautropia dentalis</name>
    <dbReference type="NCBI Taxonomy" id="2490857"/>
    <lineage>
        <taxon>Bacteria</taxon>
        <taxon>Pseudomonadati</taxon>
        <taxon>Pseudomonadota</taxon>
        <taxon>Betaproteobacteria</taxon>
        <taxon>Burkholderiales</taxon>
        <taxon>Burkholderiaceae</taxon>
        <taxon>Lautropia</taxon>
    </lineage>
</organism>
<feature type="compositionally biased region" description="Low complexity" evidence="1">
    <location>
        <begin position="40"/>
        <end position="51"/>
    </location>
</feature>
<dbReference type="InterPro" id="IPR002052">
    <property type="entry name" value="DNA_methylase_N6_adenine_CS"/>
</dbReference>
<dbReference type="AlphaFoldDB" id="A0A426FPZ0"/>
<dbReference type="GO" id="GO:0016788">
    <property type="term" value="F:hydrolase activity, acting on ester bonds"/>
    <property type="evidence" value="ECO:0007669"/>
    <property type="project" value="UniProtKB-ARBA"/>
</dbReference>
<proteinExistence type="predicted"/>
<feature type="region of interest" description="Disordered" evidence="1">
    <location>
        <begin position="139"/>
        <end position="166"/>
    </location>
</feature>
<sequence>MKLHPRFPQDRPLPLHRALPAALALSSTLLLVTATAQTADGAAPGTATAQTVDGASETAPSAQNTASDTQPSPAPNTAPEQPAKPANRLPAAPDTGDAQRQARSCYVPEDLRSEPGKLPGLSAALIRGKGDLLVIMLGSESTSPRSNPDAAPGSNPLKARSGRPHEPEQIPLAARLQARLTLDLAPLPGRSIHVESIGRRNSTAAEQATLISKKVLPRKPALVIWNLGRADARRGMPPASMARALDKGLEQLRRQHIDTIVMDPPYHPQFEAFFRTDDYRQYVRWTMNLHDQPWLHRYDMIDYWASTGRIDLDSPEPDRQEAALTFTETCIAYQLSTLIDRALSHK</sequence>
<feature type="compositionally biased region" description="Polar residues" evidence="1">
    <location>
        <begin position="58"/>
        <end position="71"/>
    </location>
</feature>
<dbReference type="GO" id="GO:0003676">
    <property type="term" value="F:nucleic acid binding"/>
    <property type="evidence" value="ECO:0007669"/>
    <property type="project" value="InterPro"/>
</dbReference>
<keyword evidence="2" id="KW-0732">Signal</keyword>
<gene>
    <name evidence="3" type="ORF">EHV23_00070</name>
</gene>
<dbReference type="InterPro" id="IPR057572">
    <property type="entry name" value="NonGDSL"/>
</dbReference>
<dbReference type="GO" id="GO:0032259">
    <property type="term" value="P:methylation"/>
    <property type="evidence" value="ECO:0007669"/>
    <property type="project" value="InterPro"/>
</dbReference>
<dbReference type="InterPro" id="IPR036514">
    <property type="entry name" value="SGNH_hydro_sf"/>
</dbReference>
<evidence type="ECO:0000313" key="3">
    <source>
        <dbReference type="EMBL" id="RRN44740.1"/>
    </source>
</evidence>
<comment type="caution">
    <text evidence="3">The sequence shown here is derived from an EMBL/GenBank/DDBJ whole genome shotgun (WGS) entry which is preliminary data.</text>
</comment>
<evidence type="ECO:0000313" key="4">
    <source>
        <dbReference type="Proteomes" id="UP000270261"/>
    </source>
</evidence>
<dbReference type="OrthoDB" id="9180452at2"/>
<feature type="signal peptide" evidence="2">
    <location>
        <begin position="1"/>
        <end position="38"/>
    </location>
</feature>
<dbReference type="SUPFAM" id="SSF52266">
    <property type="entry name" value="SGNH hydrolase"/>
    <property type="match status" value="1"/>
</dbReference>
<dbReference type="GO" id="GO:0008168">
    <property type="term" value="F:methyltransferase activity"/>
    <property type="evidence" value="ECO:0007669"/>
    <property type="project" value="InterPro"/>
</dbReference>
<dbReference type="EMBL" id="RRUE01000001">
    <property type="protein sequence ID" value="RRN44740.1"/>
    <property type="molecule type" value="Genomic_DNA"/>
</dbReference>
<feature type="chain" id="PRO_5019294262" description="SGNH/GDSL hydrolase family protein" evidence="2">
    <location>
        <begin position="39"/>
        <end position="346"/>
    </location>
</feature>
<reference evidence="3 4" key="1">
    <citation type="submission" date="2018-11" db="EMBL/GenBank/DDBJ databases">
        <title>Genome sequencing of Lautropia sp. KCOM 2505 (= ChDC F240).</title>
        <authorList>
            <person name="Kook J.-K."/>
            <person name="Park S.-N."/>
            <person name="Lim Y.K."/>
        </authorList>
    </citation>
    <scope>NUCLEOTIDE SEQUENCE [LARGE SCALE GENOMIC DNA]</scope>
    <source>
        <strain evidence="3 4">KCOM 2505</strain>
    </source>
</reference>
<accession>A0A426FPZ0</accession>
<dbReference type="Pfam" id="PF25182">
    <property type="entry name" value="NonGDSL"/>
    <property type="match status" value="1"/>
</dbReference>
<dbReference type="Gene3D" id="3.40.50.1110">
    <property type="entry name" value="SGNH hydrolase"/>
    <property type="match status" value="1"/>
</dbReference>
<keyword evidence="4" id="KW-1185">Reference proteome</keyword>